<dbReference type="SUPFAM" id="SSF51735">
    <property type="entry name" value="NAD(P)-binding Rossmann-fold domains"/>
    <property type="match status" value="1"/>
</dbReference>
<evidence type="ECO:0000313" key="4">
    <source>
        <dbReference type="EMBL" id="CAD0100055.1"/>
    </source>
</evidence>
<dbReference type="Gene3D" id="3.40.50.720">
    <property type="entry name" value="NAD(P)-binding Rossmann-like Domain"/>
    <property type="match status" value="1"/>
</dbReference>
<accession>A0A9N8K7L0</accession>
<protein>
    <recommendedName>
        <fullName evidence="3">NmrA-like domain-containing protein</fullName>
    </recommendedName>
</protein>
<dbReference type="AlphaFoldDB" id="A0A9N8K7L0"/>
<dbReference type="EMBL" id="CAIJEO010000011">
    <property type="protein sequence ID" value="CAD0100055.1"/>
    <property type="molecule type" value="Genomic_DNA"/>
</dbReference>
<evidence type="ECO:0000256" key="1">
    <source>
        <dbReference type="ARBA" id="ARBA00006328"/>
    </source>
</evidence>
<comment type="similarity">
    <text evidence="1">Belongs to the NmrA-type oxidoreductase family.</text>
</comment>
<reference evidence="4" key="1">
    <citation type="submission" date="2020-06" db="EMBL/GenBank/DDBJ databases">
        <authorList>
            <person name="Onetto C."/>
        </authorList>
    </citation>
    <scope>NUCLEOTIDE SEQUENCE</scope>
</reference>
<proteinExistence type="inferred from homology"/>
<keyword evidence="2" id="KW-0521">NADP</keyword>
<dbReference type="InterPro" id="IPR008030">
    <property type="entry name" value="NmrA-like"/>
</dbReference>
<dbReference type="PANTHER" id="PTHR42748">
    <property type="entry name" value="NITROGEN METABOLITE REPRESSION PROTEIN NMRA FAMILY MEMBER"/>
    <property type="match status" value="1"/>
</dbReference>
<dbReference type="OrthoDB" id="419598at2759"/>
<evidence type="ECO:0000259" key="3">
    <source>
        <dbReference type="Pfam" id="PF05368"/>
    </source>
</evidence>
<gene>
    <name evidence="4" type="ORF">AWRI4233_LOCUS8880</name>
</gene>
<dbReference type="InterPro" id="IPR036291">
    <property type="entry name" value="NAD(P)-bd_dom_sf"/>
</dbReference>
<sequence length="310" mass="34827">MPDLQNDLILITCASGKQSSALIPHILRSYQNIRLQCNSDTSAKSLSQKYPNTEVVQADLFNASDCTRILKDVTVCWLVLPPFHPHETTLGVTFIDACIAQKEARGSFAHLVYSSVIHPILQKLLNHDCKRYIEEYLIESGLSYTILQPTHMMEMLPLAKLMQDEKPIYPCNWDPKTKFSFVTTKDVGEAAAKVLENREKHVAATYQLVSTASPLNYVEACAIVSKVIGKEVKAEQRGFEDAVNTSIKMINGGKEPPKAMKEIGSRMFLYYNERGLIGNNNVLGWLLGRETTGYEEWVKLKVEEIKSGQN</sequence>
<evidence type="ECO:0000256" key="2">
    <source>
        <dbReference type="ARBA" id="ARBA00022857"/>
    </source>
</evidence>
<feature type="domain" description="NmrA-like" evidence="3">
    <location>
        <begin position="6"/>
        <end position="275"/>
    </location>
</feature>
<evidence type="ECO:0000313" key="5">
    <source>
        <dbReference type="Proteomes" id="UP000714618"/>
    </source>
</evidence>
<dbReference type="GO" id="GO:0005634">
    <property type="term" value="C:nucleus"/>
    <property type="evidence" value="ECO:0007669"/>
    <property type="project" value="TreeGrafter"/>
</dbReference>
<dbReference type="Pfam" id="PF05368">
    <property type="entry name" value="NmrA"/>
    <property type="match status" value="1"/>
</dbReference>
<organism evidence="4 5">
    <name type="scientific">Aureobasidium mustum</name>
    <dbReference type="NCBI Taxonomy" id="2773714"/>
    <lineage>
        <taxon>Eukaryota</taxon>
        <taxon>Fungi</taxon>
        <taxon>Dikarya</taxon>
        <taxon>Ascomycota</taxon>
        <taxon>Pezizomycotina</taxon>
        <taxon>Dothideomycetes</taxon>
        <taxon>Dothideomycetidae</taxon>
        <taxon>Dothideales</taxon>
        <taxon>Saccotheciaceae</taxon>
        <taxon>Aureobasidium</taxon>
    </lineage>
</organism>
<keyword evidence="5" id="KW-1185">Reference proteome</keyword>
<dbReference type="InterPro" id="IPR051164">
    <property type="entry name" value="NmrA-like_oxidored"/>
</dbReference>
<comment type="caution">
    <text evidence="4">The sequence shown here is derived from an EMBL/GenBank/DDBJ whole genome shotgun (WGS) entry which is preliminary data.</text>
</comment>
<dbReference type="PANTHER" id="PTHR42748:SF31">
    <property type="entry name" value="NMRA-LIKE DOMAIN-CONTAINING PROTEIN-RELATED"/>
    <property type="match status" value="1"/>
</dbReference>
<name>A0A9N8K7L0_9PEZI</name>
<dbReference type="Proteomes" id="UP000714618">
    <property type="component" value="Unassembled WGS sequence"/>
</dbReference>